<protein>
    <submittedName>
        <fullName evidence="2">Uncharacterized protein</fullName>
    </submittedName>
</protein>
<feature type="chain" id="PRO_5045198783" evidence="1">
    <location>
        <begin position="17"/>
        <end position="126"/>
    </location>
</feature>
<keyword evidence="3" id="KW-1185">Reference proteome</keyword>
<dbReference type="PANTHER" id="PTHR36034">
    <property type="entry name" value="EXPRESSED PROTEIN"/>
    <property type="match status" value="1"/>
</dbReference>
<organism evidence="2 3">
    <name type="scientific">Brassica cretica</name>
    <name type="common">Mustard</name>
    <dbReference type="NCBI Taxonomy" id="69181"/>
    <lineage>
        <taxon>Eukaryota</taxon>
        <taxon>Viridiplantae</taxon>
        <taxon>Streptophyta</taxon>
        <taxon>Embryophyta</taxon>
        <taxon>Tracheophyta</taxon>
        <taxon>Spermatophyta</taxon>
        <taxon>Magnoliopsida</taxon>
        <taxon>eudicotyledons</taxon>
        <taxon>Gunneridae</taxon>
        <taxon>Pentapetalae</taxon>
        <taxon>rosids</taxon>
        <taxon>malvids</taxon>
        <taxon>Brassicales</taxon>
        <taxon>Brassicaceae</taxon>
        <taxon>Brassiceae</taxon>
        <taxon>Brassica</taxon>
    </lineage>
</organism>
<sequence length="126" mass="14389">MNRSTLALNLSRFTLALNLMMMMNCLDYKTHIYRFVLDSETRGVLSSSVRSHLLIRRFSCVSISPHDFRCVPSKSTATIKLELLPLTDGIITLDTLQIHVKEKGSRYIPEQLLKINSTPSRVTIKH</sequence>
<evidence type="ECO:0000313" key="2">
    <source>
        <dbReference type="EMBL" id="KAF3517279.1"/>
    </source>
</evidence>
<keyword evidence="1" id="KW-0732">Signal</keyword>
<feature type="signal peptide" evidence="1">
    <location>
        <begin position="1"/>
        <end position="16"/>
    </location>
</feature>
<dbReference type="PANTHER" id="PTHR36034:SF2">
    <property type="entry name" value="EXPRESSED PROTEIN"/>
    <property type="match status" value="1"/>
</dbReference>
<name>A0ABQ7ATG7_BRACR</name>
<dbReference type="Proteomes" id="UP000266723">
    <property type="component" value="Unassembled WGS sequence"/>
</dbReference>
<gene>
    <name evidence="2" type="ORF">DY000_02059655</name>
</gene>
<reference evidence="2 3" key="1">
    <citation type="journal article" date="2020" name="BMC Genomics">
        <title>Intraspecific diversification of the crop wild relative Brassica cretica Lam. using demographic model selection.</title>
        <authorList>
            <person name="Kioukis A."/>
            <person name="Michalopoulou V.A."/>
            <person name="Briers L."/>
            <person name="Pirintsos S."/>
            <person name="Studholme D.J."/>
            <person name="Pavlidis P."/>
            <person name="Sarris P.F."/>
        </authorList>
    </citation>
    <scope>NUCLEOTIDE SEQUENCE [LARGE SCALE GENOMIC DNA]</scope>
    <source>
        <strain evidence="3">cv. PFS-1207/04</strain>
    </source>
</reference>
<evidence type="ECO:0000313" key="3">
    <source>
        <dbReference type="Proteomes" id="UP000266723"/>
    </source>
</evidence>
<evidence type="ECO:0000256" key="1">
    <source>
        <dbReference type="SAM" id="SignalP"/>
    </source>
</evidence>
<proteinExistence type="predicted"/>
<accession>A0ABQ7ATG7</accession>
<dbReference type="EMBL" id="QGKV02001556">
    <property type="protein sequence ID" value="KAF3517279.1"/>
    <property type="molecule type" value="Genomic_DNA"/>
</dbReference>
<comment type="caution">
    <text evidence="2">The sequence shown here is derived from an EMBL/GenBank/DDBJ whole genome shotgun (WGS) entry which is preliminary data.</text>
</comment>